<dbReference type="Proteomes" id="UP000179157">
    <property type="component" value="Unassembled WGS sequence"/>
</dbReference>
<proteinExistence type="inferred from homology"/>
<dbReference type="InterPro" id="IPR036390">
    <property type="entry name" value="WH_DNA-bd_sf"/>
</dbReference>
<comment type="cofactor">
    <cofactor evidence="8">
        <name>Mn(2+)</name>
        <dbReference type="ChEBI" id="CHEBI:29035"/>
    </cofactor>
    <cofactor evidence="8">
        <name>Fe(2+)</name>
        <dbReference type="ChEBI" id="CHEBI:29033"/>
    </cofactor>
    <text evidence="8">Binds 1 Mn(2+) or Fe(2+) ion per subunit.</text>
</comment>
<dbReference type="InterPro" id="IPR036388">
    <property type="entry name" value="WH-like_DNA-bd_sf"/>
</dbReference>
<evidence type="ECO:0000256" key="3">
    <source>
        <dbReference type="ARBA" id="ARBA00022833"/>
    </source>
</evidence>
<keyword evidence="4" id="KW-0805">Transcription regulation</keyword>
<feature type="binding site" evidence="7">
    <location>
        <position position="91"/>
    </location>
    <ligand>
        <name>Zn(2+)</name>
        <dbReference type="ChEBI" id="CHEBI:29105"/>
    </ligand>
</feature>
<dbReference type="InterPro" id="IPR043135">
    <property type="entry name" value="Fur_C"/>
</dbReference>
<evidence type="ECO:0000256" key="1">
    <source>
        <dbReference type="ARBA" id="ARBA00007957"/>
    </source>
</evidence>
<dbReference type="EMBL" id="MFGX01000099">
    <property type="protein sequence ID" value="OGF53636.1"/>
    <property type="molecule type" value="Genomic_DNA"/>
</dbReference>
<keyword evidence="2" id="KW-0678">Repressor</keyword>
<dbReference type="SUPFAM" id="SSF46785">
    <property type="entry name" value="Winged helix' DNA-binding domain"/>
    <property type="match status" value="1"/>
</dbReference>
<dbReference type="GO" id="GO:0008270">
    <property type="term" value="F:zinc ion binding"/>
    <property type="evidence" value="ECO:0007669"/>
    <property type="project" value="TreeGrafter"/>
</dbReference>
<sequence>MRAVMKQSLPRVTKQRKAIFSALQGDVSHPTADEIYQRVKRRLPHLSLATVYRNLKLLAQEGLILEISTPDGPNRYDPQTHQHYHFFCERCERVYDVEIPVQAQLNRELSRQGFSVRSHETVFYGLCRSCFKAANLSS</sequence>
<evidence type="ECO:0008006" key="11">
    <source>
        <dbReference type="Google" id="ProtNLM"/>
    </source>
</evidence>
<dbReference type="GO" id="GO:0000976">
    <property type="term" value="F:transcription cis-regulatory region binding"/>
    <property type="evidence" value="ECO:0007669"/>
    <property type="project" value="TreeGrafter"/>
</dbReference>
<evidence type="ECO:0000256" key="8">
    <source>
        <dbReference type="PIRSR" id="PIRSR602481-2"/>
    </source>
</evidence>
<accession>A0A1F5UR58</accession>
<keyword evidence="6" id="KW-0804">Transcription</keyword>
<keyword evidence="5" id="KW-0238">DNA-binding</keyword>
<name>A0A1F5UR58_FRAXR</name>
<dbReference type="AlphaFoldDB" id="A0A1F5UR58"/>
<dbReference type="PANTHER" id="PTHR33202:SF22">
    <property type="entry name" value="HYDROGEN PEROXIDE SENSITIVE REPRESSOR"/>
    <property type="match status" value="1"/>
</dbReference>
<feature type="binding site" evidence="8">
    <location>
        <position position="119"/>
    </location>
    <ligand>
        <name>Fe cation</name>
        <dbReference type="ChEBI" id="CHEBI:24875"/>
    </ligand>
</feature>
<dbReference type="Gene3D" id="3.30.1490.190">
    <property type="match status" value="1"/>
</dbReference>
<dbReference type="InterPro" id="IPR002481">
    <property type="entry name" value="FUR"/>
</dbReference>
<comment type="cofactor">
    <cofactor evidence="7">
        <name>Zn(2+)</name>
        <dbReference type="ChEBI" id="CHEBI:29105"/>
    </cofactor>
    <text evidence="7">Binds 1 zinc ion per subunit.</text>
</comment>
<dbReference type="Gene3D" id="1.10.10.10">
    <property type="entry name" value="Winged helix-like DNA-binding domain superfamily/Winged helix DNA-binding domain"/>
    <property type="match status" value="1"/>
</dbReference>
<organism evidence="9 10">
    <name type="scientific">Fraserbacteria sp. (strain RBG_16_55_9)</name>
    <dbReference type="NCBI Taxonomy" id="1817864"/>
    <lineage>
        <taxon>Bacteria</taxon>
        <taxon>Candidatus Fraseribacteriota</taxon>
    </lineage>
</organism>
<evidence type="ECO:0000256" key="6">
    <source>
        <dbReference type="ARBA" id="ARBA00023163"/>
    </source>
</evidence>
<dbReference type="STRING" id="1817864.A2Z21_05300"/>
<keyword evidence="7" id="KW-0479">Metal-binding</keyword>
<evidence type="ECO:0000313" key="10">
    <source>
        <dbReference type="Proteomes" id="UP000179157"/>
    </source>
</evidence>
<reference evidence="9 10" key="1">
    <citation type="journal article" date="2016" name="Nat. Commun.">
        <title>Thousands of microbial genomes shed light on interconnected biogeochemical processes in an aquifer system.</title>
        <authorList>
            <person name="Anantharaman K."/>
            <person name="Brown C.T."/>
            <person name="Hug L.A."/>
            <person name="Sharon I."/>
            <person name="Castelle C.J."/>
            <person name="Probst A.J."/>
            <person name="Thomas B.C."/>
            <person name="Singh A."/>
            <person name="Wilkins M.J."/>
            <person name="Karaoz U."/>
            <person name="Brodie E.L."/>
            <person name="Williams K.H."/>
            <person name="Hubbard S.S."/>
            <person name="Banfield J.F."/>
        </authorList>
    </citation>
    <scope>NUCLEOTIDE SEQUENCE [LARGE SCALE GENOMIC DNA]</scope>
    <source>
        <strain evidence="10">RBG_16_55_9</strain>
    </source>
</reference>
<dbReference type="PANTHER" id="PTHR33202">
    <property type="entry name" value="ZINC UPTAKE REGULATION PROTEIN"/>
    <property type="match status" value="1"/>
</dbReference>
<dbReference type="GO" id="GO:0045892">
    <property type="term" value="P:negative regulation of DNA-templated transcription"/>
    <property type="evidence" value="ECO:0007669"/>
    <property type="project" value="TreeGrafter"/>
</dbReference>
<keyword evidence="8" id="KW-0408">Iron</keyword>
<evidence type="ECO:0000256" key="2">
    <source>
        <dbReference type="ARBA" id="ARBA00022491"/>
    </source>
</evidence>
<dbReference type="Pfam" id="PF01475">
    <property type="entry name" value="FUR"/>
    <property type="match status" value="1"/>
</dbReference>
<dbReference type="CDD" id="cd07153">
    <property type="entry name" value="Fur_like"/>
    <property type="match status" value="1"/>
</dbReference>
<comment type="similarity">
    <text evidence="1">Belongs to the Fur family.</text>
</comment>
<feature type="binding site" evidence="7">
    <location>
        <position position="130"/>
    </location>
    <ligand>
        <name>Zn(2+)</name>
        <dbReference type="ChEBI" id="CHEBI:29105"/>
    </ligand>
</feature>
<feature type="binding site" evidence="7">
    <location>
        <position position="88"/>
    </location>
    <ligand>
        <name>Zn(2+)</name>
        <dbReference type="ChEBI" id="CHEBI:29105"/>
    </ligand>
</feature>
<gene>
    <name evidence="9" type="ORF">A2Z21_05300</name>
</gene>
<evidence type="ECO:0000256" key="4">
    <source>
        <dbReference type="ARBA" id="ARBA00023015"/>
    </source>
</evidence>
<evidence type="ECO:0000256" key="7">
    <source>
        <dbReference type="PIRSR" id="PIRSR602481-1"/>
    </source>
</evidence>
<comment type="caution">
    <text evidence="9">The sequence shown here is derived from an EMBL/GenBank/DDBJ whole genome shotgun (WGS) entry which is preliminary data.</text>
</comment>
<keyword evidence="3 7" id="KW-0862">Zinc</keyword>
<dbReference type="GO" id="GO:1900376">
    <property type="term" value="P:regulation of secondary metabolite biosynthetic process"/>
    <property type="evidence" value="ECO:0007669"/>
    <property type="project" value="TreeGrafter"/>
</dbReference>
<evidence type="ECO:0000256" key="5">
    <source>
        <dbReference type="ARBA" id="ARBA00023125"/>
    </source>
</evidence>
<feature type="binding site" evidence="7">
    <location>
        <position position="127"/>
    </location>
    <ligand>
        <name>Zn(2+)</name>
        <dbReference type="ChEBI" id="CHEBI:29105"/>
    </ligand>
</feature>
<dbReference type="GO" id="GO:0003700">
    <property type="term" value="F:DNA-binding transcription factor activity"/>
    <property type="evidence" value="ECO:0007669"/>
    <property type="project" value="InterPro"/>
</dbReference>
<protein>
    <recommendedName>
        <fullName evidence="11">Transcriptional repressor</fullName>
    </recommendedName>
</protein>
<evidence type="ECO:0000313" key="9">
    <source>
        <dbReference type="EMBL" id="OGF53636.1"/>
    </source>
</evidence>